<dbReference type="InterPro" id="IPR004675">
    <property type="entry name" value="AhpD_core"/>
</dbReference>
<comment type="caution">
    <text evidence="2">The sequence shown here is derived from an EMBL/GenBank/DDBJ whole genome shotgun (WGS) entry which is preliminary data.</text>
</comment>
<dbReference type="PANTHER" id="PTHR35446:SF3">
    <property type="entry name" value="CMD DOMAIN-CONTAINING PROTEIN"/>
    <property type="match status" value="1"/>
</dbReference>
<protein>
    <submittedName>
        <fullName evidence="2">AhpD family alkylhydroperoxidase</fullName>
    </submittedName>
</protein>
<dbReference type="OrthoDB" id="122912at2"/>
<name>A0A495W2L8_9PSEU</name>
<dbReference type="InterPro" id="IPR029032">
    <property type="entry name" value="AhpD-like"/>
</dbReference>
<sequence>MAQFTVHDETTAPEESRAHLAAGKNRMGFVTSLNGIMAESPELLAGYNALAEQFGRSSLPVAAKHVVWITASVGNRCEYCVAAHSTVALKVGTDPAVVEALRAGKSLPDTALEAVRVLTAAIVADRGEVGEEQVARFLAAGYTRRHVLDVVLGVGMKTLSNYTNHIAHTPLDPAWADQEWTAG</sequence>
<dbReference type="RefSeq" id="WP_121007005.1">
    <property type="nucleotide sequence ID" value="NZ_RBXO01000001.1"/>
</dbReference>
<dbReference type="AlphaFoldDB" id="A0A495W2L8"/>
<evidence type="ECO:0000313" key="2">
    <source>
        <dbReference type="EMBL" id="RKT55277.1"/>
    </source>
</evidence>
<accession>A0A495W2L8</accession>
<evidence type="ECO:0000313" key="3">
    <source>
        <dbReference type="Proteomes" id="UP000282084"/>
    </source>
</evidence>
<keyword evidence="2" id="KW-0575">Peroxidase</keyword>
<dbReference type="InterPro" id="IPR003779">
    <property type="entry name" value="CMD-like"/>
</dbReference>
<keyword evidence="2" id="KW-0560">Oxidoreductase</keyword>
<reference evidence="2 3" key="1">
    <citation type="submission" date="2018-10" db="EMBL/GenBank/DDBJ databases">
        <title>Sequencing the genomes of 1000 actinobacteria strains.</title>
        <authorList>
            <person name="Klenk H.-P."/>
        </authorList>
    </citation>
    <scope>NUCLEOTIDE SEQUENCE [LARGE SCALE GENOMIC DNA]</scope>
    <source>
        <strain evidence="2 3">DSM 43800</strain>
    </source>
</reference>
<dbReference type="SUPFAM" id="SSF69118">
    <property type="entry name" value="AhpD-like"/>
    <property type="match status" value="1"/>
</dbReference>
<dbReference type="Pfam" id="PF02627">
    <property type="entry name" value="CMD"/>
    <property type="match status" value="1"/>
</dbReference>
<gene>
    <name evidence="2" type="ORF">C8E97_3938</name>
</gene>
<dbReference type="EMBL" id="RBXO01000001">
    <property type="protein sequence ID" value="RKT55277.1"/>
    <property type="molecule type" value="Genomic_DNA"/>
</dbReference>
<dbReference type="PANTHER" id="PTHR35446">
    <property type="entry name" value="SI:CH211-175M2.5"/>
    <property type="match status" value="1"/>
</dbReference>
<keyword evidence="3" id="KW-1185">Reference proteome</keyword>
<organism evidence="2 3">
    <name type="scientific">Saccharothrix australiensis</name>
    <dbReference type="NCBI Taxonomy" id="2072"/>
    <lineage>
        <taxon>Bacteria</taxon>
        <taxon>Bacillati</taxon>
        <taxon>Actinomycetota</taxon>
        <taxon>Actinomycetes</taxon>
        <taxon>Pseudonocardiales</taxon>
        <taxon>Pseudonocardiaceae</taxon>
        <taxon>Saccharothrix</taxon>
    </lineage>
</organism>
<dbReference type="NCBIfam" id="TIGR00778">
    <property type="entry name" value="ahpD_dom"/>
    <property type="match status" value="1"/>
</dbReference>
<feature type="domain" description="Carboxymuconolactone decarboxylase-like" evidence="1">
    <location>
        <begin position="41"/>
        <end position="104"/>
    </location>
</feature>
<dbReference type="GO" id="GO:0051920">
    <property type="term" value="F:peroxiredoxin activity"/>
    <property type="evidence" value="ECO:0007669"/>
    <property type="project" value="InterPro"/>
</dbReference>
<dbReference type="Gene3D" id="1.20.1290.10">
    <property type="entry name" value="AhpD-like"/>
    <property type="match status" value="1"/>
</dbReference>
<proteinExistence type="predicted"/>
<dbReference type="Proteomes" id="UP000282084">
    <property type="component" value="Unassembled WGS sequence"/>
</dbReference>
<evidence type="ECO:0000259" key="1">
    <source>
        <dbReference type="Pfam" id="PF02627"/>
    </source>
</evidence>